<evidence type="ECO:0000256" key="1">
    <source>
        <dbReference type="SAM" id="MobiDB-lite"/>
    </source>
</evidence>
<feature type="compositionally biased region" description="Basic and acidic residues" evidence="1">
    <location>
        <begin position="1"/>
        <end position="15"/>
    </location>
</feature>
<name>A0AB39HF89_9VIBR</name>
<dbReference type="Pfam" id="PF10987">
    <property type="entry name" value="DUF2806"/>
    <property type="match status" value="1"/>
</dbReference>
<dbReference type="EMBL" id="CP162601">
    <property type="protein sequence ID" value="XDK25330.1"/>
    <property type="molecule type" value="Genomic_DNA"/>
</dbReference>
<sequence length="297" mass="33995">MSDKGDQDTHTEPKHSTNKKHYLKDSAQQIASMAQRHHLDHLLKAANEESEAPLQRLQKRLQKRQELRQKNLEHVVKFAHSVCQNETATQELDQDWLYRFFDFAQDVHNQAMQKLWALVLKKEIINPGTISLKTMKALYDMSPKEAQMVQRAATLSCYFGGDTGRKLLLGYQSQGGFFRLGKRKISAHLNTSSFQLPYSNLLILVELGILHATELESGEIDQSAPLVIQYQDDTLSLQATQKGVRLVYYRFTPVGNELCHLLGNKKNAKYLEQLTDMLHHKFQLTTAPAKTNVDHKV</sequence>
<dbReference type="RefSeq" id="WP_306102198.1">
    <property type="nucleotide sequence ID" value="NZ_CP162601.1"/>
</dbReference>
<dbReference type="NCBIfam" id="TIGR03899">
    <property type="entry name" value="TIGR03899 family protein"/>
    <property type="match status" value="1"/>
</dbReference>
<accession>A0AB39HF89</accession>
<proteinExistence type="predicted"/>
<protein>
    <submittedName>
        <fullName evidence="2">TIGR03899 family protein</fullName>
    </submittedName>
</protein>
<dbReference type="AlphaFoldDB" id="A0AB39HF89"/>
<gene>
    <name evidence="2" type="ORF">AB0763_01390</name>
</gene>
<dbReference type="InterPro" id="IPR021254">
    <property type="entry name" value="DUF2806"/>
</dbReference>
<organism evidence="2">
    <name type="scientific">Vibrio sp. HB236076</name>
    <dbReference type="NCBI Taxonomy" id="3232307"/>
    <lineage>
        <taxon>Bacteria</taxon>
        <taxon>Pseudomonadati</taxon>
        <taxon>Pseudomonadota</taxon>
        <taxon>Gammaproteobacteria</taxon>
        <taxon>Vibrionales</taxon>
        <taxon>Vibrionaceae</taxon>
        <taxon>Vibrio</taxon>
    </lineage>
</organism>
<feature type="region of interest" description="Disordered" evidence="1">
    <location>
        <begin position="1"/>
        <end position="30"/>
    </location>
</feature>
<evidence type="ECO:0000313" key="2">
    <source>
        <dbReference type="EMBL" id="XDK25330.1"/>
    </source>
</evidence>
<dbReference type="KEGG" id="vih:AB0763_01390"/>
<reference evidence="2" key="1">
    <citation type="submission" date="2024-07" db="EMBL/GenBank/DDBJ databases">
        <title>Genome Analysis of a Potential Novel Vibrio Species Secreting pH- and Thermo-stable Alginate Lyase and its Application in Producing Alginate Oligosaccharides.</title>
        <authorList>
            <person name="Huang H."/>
            <person name="Bao K."/>
        </authorList>
    </citation>
    <scope>NUCLEOTIDE SEQUENCE</scope>
    <source>
        <strain evidence="2">HB236076</strain>
    </source>
</reference>